<keyword evidence="1" id="KW-1133">Transmembrane helix</keyword>
<dbReference type="RefSeq" id="WP_203981757.1">
    <property type="nucleotide sequence ID" value="NZ_BOOU01000001.1"/>
</dbReference>
<evidence type="ECO:0008006" key="4">
    <source>
        <dbReference type="Google" id="ProtNLM"/>
    </source>
</evidence>
<organism evidence="2 3">
    <name type="scientific">Sphaerisporangium rufum</name>
    <dbReference type="NCBI Taxonomy" id="1381558"/>
    <lineage>
        <taxon>Bacteria</taxon>
        <taxon>Bacillati</taxon>
        <taxon>Actinomycetota</taxon>
        <taxon>Actinomycetes</taxon>
        <taxon>Streptosporangiales</taxon>
        <taxon>Streptosporangiaceae</taxon>
        <taxon>Sphaerisporangium</taxon>
    </lineage>
</organism>
<evidence type="ECO:0000256" key="1">
    <source>
        <dbReference type="SAM" id="Phobius"/>
    </source>
</evidence>
<protein>
    <recommendedName>
        <fullName evidence="4">ABC transporter permease</fullName>
    </recommendedName>
</protein>
<reference evidence="2" key="1">
    <citation type="submission" date="2021-01" db="EMBL/GenBank/DDBJ databases">
        <title>Whole genome shotgun sequence of Sphaerisporangium rufum NBRC 109079.</title>
        <authorList>
            <person name="Komaki H."/>
            <person name="Tamura T."/>
        </authorList>
    </citation>
    <scope>NUCLEOTIDE SEQUENCE</scope>
    <source>
        <strain evidence="2">NBRC 109079</strain>
    </source>
</reference>
<proteinExistence type="predicted"/>
<evidence type="ECO:0000313" key="3">
    <source>
        <dbReference type="Proteomes" id="UP000655287"/>
    </source>
</evidence>
<keyword evidence="1" id="KW-0472">Membrane</keyword>
<keyword evidence="1" id="KW-0812">Transmembrane</keyword>
<dbReference type="AlphaFoldDB" id="A0A919QWB9"/>
<gene>
    <name evidence="2" type="ORF">Sru01_00750</name>
</gene>
<feature type="transmembrane region" description="Helical" evidence="1">
    <location>
        <begin position="242"/>
        <end position="263"/>
    </location>
</feature>
<evidence type="ECO:0000313" key="2">
    <source>
        <dbReference type="EMBL" id="GII75093.1"/>
    </source>
</evidence>
<comment type="caution">
    <text evidence="2">The sequence shown here is derived from an EMBL/GenBank/DDBJ whole genome shotgun (WGS) entry which is preliminary data.</text>
</comment>
<feature type="transmembrane region" description="Helical" evidence="1">
    <location>
        <begin position="155"/>
        <end position="177"/>
    </location>
</feature>
<sequence length="269" mass="27659">MTGTGAATRPGTPLGRLVAAELIKARGTRAVWLLAAGAVLFAVAWAVVNVLVLLPMAGSGDPGRQVRDSYSMAQQGYPFALLLGIVVTAGEYRHRTITWAFLVTPRRGPVLTARLAACAVLGLIAGGAAAVAASAVTAPLLHLAGRPMTAPGLPWVLFGSVLGTGLWAALGAALGALVRSQAAATAIAFLWFFYAEWFLVMLLPSVGRWVPTGVAKAVSGWSRDGMVGFDGRPIPGALLPPVAAGLVFAGYVLAAALAARLTVLRRDVT</sequence>
<feature type="transmembrane region" description="Helical" evidence="1">
    <location>
        <begin position="31"/>
        <end position="56"/>
    </location>
</feature>
<feature type="transmembrane region" description="Helical" evidence="1">
    <location>
        <begin position="113"/>
        <end position="135"/>
    </location>
</feature>
<accession>A0A919QWB9</accession>
<keyword evidence="3" id="KW-1185">Reference proteome</keyword>
<dbReference type="EMBL" id="BOOU01000001">
    <property type="protein sequence ID" value="GII75093.1"/>
    <property type="molecule type" value="Genomic_DNA"/>
</dbReference>
<name>A0A919QWB9_9ACTN</name>
<feature type="transmembrane region" description="Helical" evidence="1">
    <location>
        <begin position="76"/>
        <end position="92"/>
    </location>
</feature>
<feature type="transmembrane region" description="Helical" evidence="1">
    <location>
        <begin position="184"/>
        <end position="203"/>
    </location>
</feature>
<dbReference type="Proteomes" id="UP000655287">
    <property type="component" value="Unassembled WGS sequence"/>
</dbReference>